<name>A0A061E620_THECC</name>
<gene>
    <name evidence="1" type="ORF">TCM_010350</name>
</gene>
<dbReference type="HOGENOM" id="CLU_175893_0_0_1"/>
<dbReference type="Proteomes" id="UP000026915">
    <property type="component" value="Chromosome 2"/>
</dbReference>
<protein>
    <submittedName>
        <fullName evidence="1">Uncharacterized protein</fullName>
    </submittedName>
</protein>
<reference evidence="1 2" key="1">
    <citation type="journal article" date="2013" name="Genome Biol.">
        <title>The genome sequence of the most widely cultivated cacao type and its use to identify candidate genes regulating pod color.</title>
        <authorList>
            <person name="Motamayor J.C."/>
            <person name="Mockaitis K."/>
            <person name="Schmutz J."/>
            <person name="Haiminen N."/>
            <person name="Iii D.L."/>
            <person name="Cornejo O."/>
            <person name="Findley S.D."/>
            <person name="Zheng P."/>
            <person name="Utro F."/>
            <person name="Royaert S."/>
            <person name="Saski C."/>
            <person name="Jenkins J."/>
            <person name="Podicheti R."/>
            <person name="Zhao M."/>
            <person name="Scheffler B.E."/>
            <person name="Stack J.C."/>
            <person name="Feltus F.A."/>
            <person name="Mustiga G.M."/>
            <person name="Amores F."/>
            <person name="Phillips W."/>
            <person name="Marelli J.P."/>
            <person name="May G.D."/>
            <person name="Shapiro H."/>
            <person name="Ma J."/>
            <person name="Bustamante C.D."/>
            <person name="Schnell R.J."/>
            <person name="Main D."/>
            <person name="Gilbert D."/>
            <person name="Parida L."/>
            <person name="Kuhn D.N."/>
        </authorList>
    </citation>
    <scope>NUCLEOTIDE SEQUENCE [LARGE SCALE GENOMIC DNA]</scope>
    <source>
        <strain evidence="2">cv. Matina 1-6</strain>
    </source>
</reference>
<sequence>MTSIGDQTTLRLNALVQHSVSIANMEIVHTHAIEHYESEDILQALDVRVSHLETIINHEAWSNFEYFEDSNHQLESNSDELPKK</sequence>
<dbReference type="Gramene" id="EOY00470">
    <property type="protein sequence ID" value="EOY00470"/>
    <property type="gene ID" value="TCM_010350"/>
</dbReference>
<dbReference type="EMBL" id="CM001880">
    <property type="protein sequence ID" value="EOY00470.1"/>
    <property type="molecule type" value="Genomic_DNA"/>
</dbReference>
<organism evidence="1 2">
    <name type="scientific">Theobroma cacao</name>
    <name type="common">Cacao</name>
    <name type="synonym">Cocoa</name>
    <dbReference type="NCBI Taxonomy" id="3641"/>
    <lineage>
        <taxon>Eukaryota</taxon>
        <taxon>Viridiplantae</taxon>
        <taxon>Streptophyta</taxon>
        <taxon>Embryophyta</taxon>
        <taxon>Tracheophyta</taxon>
        <taxon>Spermatophyta</taxon>
        <taxon>Magnoliopsida</taxon>
        <taxon>eudicotyledons</taxon>
        <taxon>Gunneridae</taxon>
        <taxon>Pentapetalae</taxon>
        <taxon>rosids</taxon>
        <taxon>malvids</taxon>
        <taxon>Malvales</taxon>
        <taxon>Malvaceae</taxon>
        <taxon>Byttnerioideae</taxon>
        <taxon>Theobroma</taxon>
    </lineage>
</organism>
<evidence type="ECO:0000313" key="2">
    <source>
        <dbReference type="Proteomes" id="UP000026915"/>
    </source>
</evidence>
<dbReference type="InParanoid" id="A0A061E620"/>
<accession>A0A061E620</accession>
<keyword evidence="2" id="KW-1185">Reference proteome</keyword>
<evidence type="ECO:0000313" key="1">
    <source>
        <dbReference type="EMBL" id="EOY00470.1"/>
    </source>
</evidence>
<proteinExistence type="predicted"/>
<dbReference type="AlphaFoldDB" id="A0A061E620"/>